<keyword evidence="4 6" id="KW-0479">Metal-binding</keyword>
<dbReference type="SUPFAM" id="SSF46458">
    <property type="entry name" value="Globin-like"/>
    <property type="match status" value="1"/>
</dbReference>
<dbReference type="InterPro" id="IPR009050">
    <property type="entry name" value="Globin-like_sf"/>
</dbReference>
<keyword evidence="2 6" id="KW-0813">Transport</keyword>
<dbReference type="InterPro" id="IPR016339">
    <property type="entry name" value="Hemoglobin_trunc_I"/>
</dbReference>
<dbReference type="PIRSF" id="PIRSF002030">
    <property type="entry name" value="Globin_Protozoa/Cyanobacteria"/>
    <property type="match status" value="1"/>
</dbReference>
<comment type="caution">
    <text evidence="7">The sequence shown here is derived from an EMBL/GenBank/DDBJ whole genome shotgun (WGS) entry which is preliminary data.</text>
</comment>
<proteinExistence type="inferred from homology"/>
<dbReference type="Proteomes" id="UP001160142">
    <property type="component" value="Unassembled WGS sequence"/>
</dbReference>
<sequence>MNLYEQLGGDPAIAVAVESFYSRVLADPELARYFEGMDVSAIKRHQRDFFSVLLDGPEIYDGRSMRNAHSGLGITEAEYTRVLRHLRDTLDDLRVEPELADGVIRRIELLRAAIVEIR</sequence>
<dbReference type="Pfam" id="PF01152">
    <property type="entry name" value="Bac_globin"/>
    <property type="match status" value="1"/>
</dbReference>
<keyword evidence="6" id="KW-0561">Oxygen transport</keyword>
<gene>
    <name evidence="7" type="ORF">M2152_000059</name>
</gene>
<keyword evidence="5 6" id="KW-0408">Iron</keyword>
<comment type="cofactor">
    <cofactor evidence="6">
        <name>heme</name>
        <dbReference type="ChEBI" id="CHEBI:30413"/>
    </cofactor>
</comment>
<dbReference type="InterPro" id="IPR012292">
    <property type="entry name" value="Globin/Proto"/>
</dbReference>
<dbReference type="Gene3D" id="1.10.490.10">
    <property type="entry name" value="Globins"/>
    <property type="match status" value="1"/>
</dbReference>
<evidence type="ECO:0000256" key="2">
    <source>
        <dbReference type="ARBA" id="ARBA00022448"/>
    </source>
</evidence>
<comment type="similarity">
    <text evidence="1 6">Belongs to the truncated hemoglobin family. Group I subfamily.</text>
</comment>
<dbReference type="EMBL" id="JARXVQ010000001">
    <property type="protein sequence ID" value="MDH6179877.1"/>
    <property type="molecule type" value="Genomic_DNA"/>
</dbReference>
<organism evidence="7 8">
    <name type="scientific">Antiquaquibacter oligotrophicus</name>
    <dbReference type="NCBI Taxonomy" id="2880260"/>
    <lineage>
        <taxon>Bacteria</taxon>
        <taxon>Bacillati</taxon>
        <taxon>Actinomycetota</taxon>
        <taxon>Actinomycetes</taxon>
        <taxon>Micrococcales</taxon>
        <taxon>Microbacteriaceae</taxon>
        <taxon>Antiquaquibacter</taxon>
    </lineage>
</organism>
<name>A0ABT6KL95_9MICO</name>
<evidence type="ECO:0000256" key="5">
    <source>
        <dbReference type="ARBA" id="ARBA00023004"/>
    </source>
</evidence>
<evidence type="ECO:0000313" key="7">
    <source>
        <dbReference type="EMBL" id="MDH6179877.1"/>
    </source>
</evidence>
<evidence type="ECO:0000313" key="8">
    <source>
        <dbReference type="Proteomes" id="UP001160142"/>
    </source>
</evidence>
<evidence type="ECO:0000256" key="1">
    <source>
        <dbReference type="ARBA" id="ARBA00009660"/>
    </source>
</evidence>
<keyword evidence="3 6" id="KW-0349">Heme</keyword>
<dbReference type="CDD" id="cd00454">
    <property type="entry name" value="TrHb1_N"/>
    <property type="match status" value="1"/>
</dbReference>
<keyword evidence="8" id="KW-1185">Reference proteome</keyword>
<accession>A0ABT6KL95</accession>
<protein>
    <recommendedName>
        <fullName evidence="6">Group 1 truncated hemoglobin</fullName>
    </recommendedName>
</protein>
<evidence type="ECO:0000256" key="3">
    <source>
        <dbReference type="ARBA" id="ARBA00022617"/>
    </source>
</evidence>
<evidence type="ECO:0000256" key="6">
    <source>
        <dbReference type="PIRNR" id="PIRNR002030"/>
    </source>
</evidence>
<dbReference type="RefSeq" id="WP_322132253.1">
    <property type="nucleotide sequence ID" value="NZ_CP085036.1"/>
</dbReference>
<dbReference type="InterPro" id="IPR001486">
    <property type="entry name" value="Hemoglobin_trunc"/>
</dbReference>
<evidence type="ECO:0000256" key="4">
    <source>
        <dbReference type="ARBA" id="ARBA00022723"/>
    </source>
</evidence>
<reference evidence="7 8" key="1">
    <citation type="submission" date="2023-04" db="EMBL/GenBank/DDBJ databases">
        <title>Genome Encyclopedia of Bacteria and Archaea VI: Functional Genomics of Type Strains.</title>
        <authorList>
            <person name="Whitman W."/>
        </authorList>
    </citation>
    <scope>NUCLEOTIDE SEQUENCE [LARGE SCALE GENOMIC DNA]</scope>
    <source>
        <strain evidence="7 8">SG_E_30_P1</strain>
    </source>
</reference>